<keyword evidence="2" id="KW-0812">Transmembrane</keyword>
<dbReference type="EnsemblMetazoa" id="XM_038197816.1">
    <property type="protein sequence ID" value="XP_038053744.1"/>
    <property type="gene ID" value="LOC119726205"/>
</dbReference>
<keyword evidence="2" id="KW-0472">Membrane</keyword>
<dbReference type="EnsemblMetazoa" id="XM_038197807.1">
    <property type="protein sequence ID" value="XP_038053735.1"/>
    <property type="gene ID" value="LOC119726205"/>
</dbReference>
<sequence>MRTTSPAVLLSVMIVMAAVVMPTVARVKGRKNCRTRAGKGVGCNSSVSFFKRLLDEKYRELKGQQDPEVRGDDPEDKMLLLLELLRDEKRGDSNLGEKEDEPDPETRGETDDLEEKMLLLRELLLELNDT</sequence>
<accession>A0A913ZQU0</accession>
<dbReference type="Proteomes" id="UP000887568">
    <property type="component" value="Unplaced"/>
</dbReference>
<evidence type="ECO:0000256" key="2">
    <source>
        <dbReference type="SAM" id="Phobius"/>
    </source>
</evidence>
<evidence type="ECO:0000313" key="3">
    <source>
        <dbReference type="EnsemblMetazoa" id="XP_038053744.1"/>
    </source>
</evidence>
<protein>
    <submittedName>
        <fullName evidence="3">Uncharacterized protein</fullName>
    </submittedName>
</protein>
<feature type="transmembrane region" description="Helical" evidence="2">
    <location>
        <begin position="6"/>
        <end position="25"/>
    </location>
</feature>
<feature type="compositionally biased region" description="Basic and acidic residues" evidence="1">
    <location>
        <begin position="104"/>
        <end position="114"/>
    </location>
</feature>
<dbReference type="OMA" id="RAGYCNS"/>
<dbReference type="RefSeq" id="XP_038053735.1">
    <property type="nucleotide sequence ID" value="XM_038197807.1"/>
</dbReference>
<evidence type="ECO:0000313" key="4">
    <source>
        <dbReference type="Proteomes" id="UP000887568"/>
    </source>
</evidence>
<keyword evidence="2" id="KW-1133">Transmembrane helix</keyword>
<dbReference type="AlphaFoldDB" id="A0A913ZQU0"/>
<reference evidence="3" key="1">
    <citation type="submission" date="2022-11" db="UniProtKB">
        <authorList>
            <consortium name="EnsemblMetazoa"/>
        </authorList>
    </citation>
    <scope>IDENTIFICATION</scope>
</reference>
<proteinExistence type="predicted"/>
<dbReference type="RefSeq" id="XP_038053744.1">
    <property type="nucleotide sequence ID" value="XM_038197816.1"/>
</dbReference>
<dbReference type="GeneID" id="119726205"/>
<organism evidence="3 4">
    <name type="scientific">Patiria miniata</name>
    <name type="common">Bat star</name>
    <name type="synonym">Asterina miniata</name>
    <dbReference type="NCBI Taxonomy" id="46514"/>
    <lineage>
        <taxon>Eukaryota</taxon>
        <taxon>Metazoa</taxon>
        <taxon>Echinodermata</taxon>
        <taxon>Eleutherozoa</taxon>
        <taxon>Asterozoa</taxon>
        <taxon>Asteroidea</taxon>
        <taxon>Valvatacea</taxon>
        <taxon>Valvatida</taxon>
        <taxon>Asterinidae</taxon>
        <taxon>Patiria</taxon>
    </lineage>
</organism>
<name>A0A913ZQU0_PATMI</name>
<keyword evidence="4" id="KW-1185">Reference proteome</keyword>
<evidence type="ECO:0000256" key="1">
    <source>
        <dbReference type="SAM" id="MobiDB-lite"/>
    </source>
</evidence>
<feature type="region of interest" description="Disordered" evidence="1">
    <location>
        <begin position="90"/>
        <end position="114"/>
    </location>
</feature>